<comment type="caution">
    <text evidence="4">The sequence shown here is derived from an EMBL/GenBank/DDBJ whole genome shotgun (WGS) entry which is preliminary data.</text>
</comment>
<dbReference type="Pfam" id="PF01199">
    <property type="entry name" value="Ribosomal_L34e"/>
    <property type="match status" value="1"/>
</dbReference>
<dbReference type="InterPro" id="IPR038562">
    <property type="entry name" value="Ribosomal_eL34_C_sf"/>
</dbReference>
<dbReference type="GO" id="GO:1990904">
    <property type="term" value="C:ribonucleoprotein complex"/>
    <property type="evidence" value="ECO:0007669"/>
    <property type="project" value="UniProtKB-KW"/>
</dbReference>
<dbReference type="OrthoDB" id="277449at2759"/>
<sequence>MRPVIIQRGNTYKTASNRREAVKTTRGILMKKVGKKAKVHRCHECNKKMPSIAQMRPAKFRRQKVKDRRVSRVLGSTHCGKCVEKKIISTFLNEETLAITGQK</sequence>
<dbReference type="Gene3D" id="6.20.340.10">
    <property type="match status" value="1"/>
</dbReference>
<dbReference type="GO" id="GO:0006412">
    <property type="term" value="P:translation"/>
    <property type="evidence" value="ECO:0007669"/>
    <property type="project" value="InterPro"/>
</dbReference>
<dbReference type="PANTHER" id="PTHR10759">
    <property type="entry name" value="60S RIBOSOMAL PROTEIN L34"/>
    <property type="match status" value="1"/>
</dbReference>
<keyword evidence="5" id="KW-1185">Reference proteome</keyword>
<protein>
    <submittedName>
        <fullName evidence="4">RPL34</fullName>
    </submittedName>
</protein>
<keyword evidence="2" id="KW-0689">Ribosomal protein</keyword>
<dbReference type="PRINTS" id="PR01250">
    <property type="entry name" value="RIBOSOMALL34"/>
</dbReference>
<proteinExistence type="inferred from homology"/>
<gene>
    <name evidence="4" type="primary">RPL34</name>
    <name evidence="4" type="ORF">EHP00_1857</name>
</gene>
<evidence type="ECO:0000256" key="1">
    <source>
        <dbReference type="ARBA" id="ARBA00009875"/>
    </source>
</evidence>
<dbReference type="EMBL" id="MNPJ01000022">
    <property type="protein sequence ID" value="OQS54114.1"/>
    <property type="molecule type" value="Genomic_DNA"/>
</dbReference>
<dbReference type="InterPro" id="IPR008195">
    <property type="entry name" value="Ribosomal_eL34"/>
</dbReference>
<keyword evidence="3" id="KW-0687">Ribonucleoprotein</keyword>
<evidence type="ECO:0000313" key="5">
    <source>
        <dbReference type="Proteomes" id="UP000192758"/>
    </source>
</evidence>
<reference evidence="4 5" key="1">
    <citation type="journal article" date="2017" name="Environ. Microbiol.">
        <title>Decay of the glycolytic pathway and adaptation to intranuclear parasitism within Enterocytozoonidae microsporidia.</title>
        <authorList>
            <person name="Wiredu Boakye D."/>
            <person name="Jaroenlak P."/>
            <person name="Prachumwat A."/>
            <person name="Williams T.A."/>
            <person name="Bateman K.S."/>
            <person name="Itsathitphaisarn O."/>
            <person name="Sritunyalucksana K."/>
            <person name="Paszkiewicz K.H."/>
            <person name="Moore K.A."/>
            <person name="Stentiford G.D."/>
            <person name="Williams B.A."/>
        </authorList>
    </citation>
    <scope>NUCLEOTIDE SEQUENCE [LARGE SCALE GENOMIC DNA]</scope>
    <source>
        <strain evidence="4 5">TH1</strain>
    </source>
</reference>
<dbReference type="VEuPathDB" id="MicrosporidiaDB:EHP00_1857"/>
<dbReference type="AlphaFoldDB" id="A0A1W0E4E1"/>
<evidence type="ECO:0000256" key="2">
    <source>
        <dbReference type="ARBA" id="ARBA00022980"/>
    </source>
</evidence>
<dbReference type="Proteomes" id="UP000192758">
    <property type="component" value="Unassembled WGS sequence"/>
</dbReference>
<name>A0A1W0E4E1_9MICR</name>
<accession>A0A1W0E4E1</accession>
<comment type="similarity">
    <text evidence="1">Belongs to the eukaryotic ribosomal protein eL34 family.</text>
</comment>
<evidence type="ECO:0000256" key="3">
    <source>
        <dbReference type="ARBA" id="ARBA00023274"/>
    </source>
</evidence>
<organism evidence="4 5">
    <name type="scientific">Ecytonucleospora hepatopenaei</name>
    <dbReference type="NCBI Taxonomy" id="646526"/>
    <lineage>
        <taxon>Eukaryota</taxon>
        <taxon>Fungi</taxon>
        <taxon>Fungi incertae sedis</taxon>
        <taxon>Microsporidia</taxon>
        <taxon>Enterocytozoonidae</taxon>
        <taxon>Ecytonucleospora</taxon>
    </lineage>
</organism>
<dbReference type="STRING" id="646526.A0A1W0E4E1"/>
<dbReference type="GO" id="GO:0005840">
    <property type="term" value="C:ribosome"/>
    <property type="evidence" value="ECO:0007669"/>
    <property type="project" value="UniProtKB-KW"/>
</dbReference>
<evidence type="ECO:0000313" key="4">
    <source>
        <dbReference type="EMBL" id="OQS54114.1"/>
    </source>
</evidence>
<dbReference type="GO" id="GO:0003735">
    <property type="term" value="F:structural constituent of ribosome"/>
    <property type="evidence" value="ECO:0007669"/>
    <property type="project" value="InterPro"/>
</dbReference>